<dbReference type="InterPro" id="IPR027417">
    <property type="entry name" value="P-loop_NTPase"/>
</dbReference>
<evidence type="ECO:0000256" key="4">
    <source>
        <dbReference type="ARBA" id="ARBA00012438"/>
    </source>
</evidence>
<dbReference type="SMART" id="SM00387">
    <property type="entry name" value="HATPase_c"/>
    <property type="match status" value="1"/>
</dbReference>
<dbReference type="PANTHER" id="PTHR45569:SF1">
    <property type="entry name" value="SENSOR PROTEIN KDPD"/>
    <property type="match status" value="1"/>
</dbReference>
<dbReference type="PANTHER" id="PTHR45569">
    <property type="entry name" value="SENSOR PROTEIN KDPD"/>
    <property type="match status" value="1"/>
</dbReference>
<feature type="transmembrane region" description="Helical" evidence="15">
    <location>
        <begin position="449"/>
        <end position="482"/>
    </location>
</feature>
<dbReference type="Pfam" id="PF13493">
    <property type="entry name" value="DUF4118"/>
    <property type="match status" value="1"/>
</dbReference>
<keyword evidence="7 15" id="KW-0812">Transmembrane</keyword>
<keyword evidence="6" id="KW-0808">Transferase</keyword>
<dbReference type="PRINTS" id="PR00344">
    <property type="entry name" value="BCTRLSENSOR"/>
</dbReference>
<dbReference type="InterPro" id="IPR005467">
    <property type="entry name" value="His_kinase_dom"/>
</dbReference>
<accession>A0ABY8A179</accession>
<dbReference type="SMART" id="SM00388">
    <property type="entry name" value="HisKA"/>
    <property type="match status" value="1"/>
</dbReference>
<dbReference type="EMBL" id="CP095749">
    <property type="protein sequence ID" value="WEB38521.1"/>
    <property type="molecule type" value="Genomic_DNA"/>
</dbReference>
<feature type="transmembrane region" description="Helical" evidence="15">
    <location>
        <begin position="416"/>
        <end position="437"/>
    </location>
</feature>
<evidence type="ECO:0000313" key="17">
    <source>
        <dbReference type="EMBL" id="WEB38521.1"/>
    </source>
</evidence>
<keyword evidence="12" id="KW-0902">Two-component regulatory system</keyword>
<keyword evidence="10 17" id="KW-0067">ATP-binding</keyword>
<reference evidence="17 18" key="1">
    <citation type="submission" date="2022-03" db="EMBL/GenBank/DDBJ databases">
        <title>Streptomyces yunnanensis P86,complete genome.</title>
        <authorList>
            <person name="Chen S."/>
            <person name="Zhang Q."/>
        </authorList>
    </citation>
    <scope>NUCLEOTIDE SEQUENCE [LARGE SCALE GENOMIC DNA]</scope>
    <source>
        <strain evidence="17 18">P86</strain>
    </source>
</reference>
<keyword evidence="8" id="KW-0547">Nucleotide-binding</keyword>
<evidence type="ECO:0000256" key="11">
    <source>
        <dbReference type="ARBA" id="ARBA00022989"/>
    </source>
</evidence>
<evidence type="ECO:0000256" key="9">
    <source>
        <dbReference type="ARBA" id="ARBA00022777"/>
    </source>
</evidence>
<sequence>MGWGSEGAAADRPRPGRLKVFLGAAPGVGKTYRMLDEGRRRTARGTDVAVAYAECHGRPATEAMLDGLAVLPRAVRSHRGTEFGELDLDLVLERRPEVVLIDELAHTNAPGCRHTKRWQDIEELLGAGIDVVATLNIQHLESLTDVVEKITGVPQYETVPDEVVRRADQIELVDLPAEGLRRRMAHGNIYPPEKIDAALSRYFRLGNLSALRELALLWVAGRVDEALRKYRHEHRIGPVWETRERVVVALSGGLEGTTLIRRAARIVNLSRALSSSPTLNCVRAGGPPCAGGTPIPAGDLLAVHITRSDGLAGSSPAALADQRQLTESLGGTYHAVVGDDVPAALLDFARAQNATQLVVGASRRGRLRRFLAPRGVGETVVELSGDIDVHTVGHEYAGQGRTWVIPGSGLPHTRRVAGPIAGLVLPLLLTLVLRGVSGPLSLNLTSEALLFLLTVLGVACIGGVVSALLASVTTSLLLNYYFIPPVGQFTFAEANIVVAQAAFTTVAVTVAAIVDRSLRLGRRAARATAEAETLSSLAGGILRGDRAVPDLLERTRETFGMDRIELCPRDDVPEPWPSTTGRTAMGSARAVHTAGTAGDVGTDHRTEVAIGDDSVLVLIGRRLPASEHRVLTAFAAHLTAAVERARLAEAAAEVESVKAANRMRTALLAAVGHDLRTPLAGSWAAISSLRSREVDFSPEDREELLATAEESLAKLSRLVDNLLDMSRLQAGALTLHLEPVALADVLPAALDTLPGSPPQAPGRVVARALDTAPDVLADPPLLERVVANLVSNAVRHSPAGRPVTIGASALGGRVEVRIIDRGLGIQLPDRERAFEPFQRLGDTDNTTGLGLGLALSRGLTEAMGGTLTPEETPGGGLTMVVSLPAAPEPHLPESEEVPPPPATGVAVPPTAVRAEKVAAARHAVIARTVGTAGTVGTADEA</sequence>
<dbReference type="Pfam" id="PF00512">
    <property type="entry name" value="HisKA"/>
    <property type="match status" value="1"/>
</dbReference>
<evidence type="ECO:0000256" key="7">
    <source>
        <dbReference type="ARBA" id="ARBA00022692"/>
    </source>
</evidence>
<gene>
    <name evidence="17" type="ORF">MOV08_03835</name>
</gene>
<dbReference type="Gene3D" id="3.30.565.10">
    <property type="entry name" value="Histidine kinase-like ATPase, C-terminal domain"/>
    <property type="match status" value="1"/>
</dbReference>
<keyword evidence="9" id="KW-0418">Kinase</keyword>
<dbReference type="SUPFAM" id="SSF47384">
    <property type="entry name" value="Homodimeric domain of signal transducing histidine kinase"/>
    <property type="match status" value="1"/>
</dbReference>
<organism evidence="17 18">
    <name type="scientific">Streptomyces yunnanensis</name>
    <dbReference type="NCBI Taxonomy" id="156453"/>
    <lineage>
        <taxon>Bacteria</taxon>
        <taxon>Bacillati</taxon>
        <taxon>Actinomycetota</taxon>
        <taxon>Actinomycetes</taxon>
        <taxon>Kitasatosporales</taxon>
        <taxon>Streptomycetaceae</taxon>
        <taxon>Streptomyces</taxon>
    </lineage>
</organism>
<feature type="region of interest" description="Disordered" evidence="14">
    <location>
        <begin position="887"/>
        <end position="907"/>
    </location>
</feature>
<evidence type="ECO:0000256" key="1">
    <source>
        <dbReference type="ARBA" id="ARBA00000085"/>
    </source>
</evidence>
<dbReference type="InterPro" id="IPR036097">
    <property type="entry name" value="HisK_dim/P_sf"/>
</dbReference>
<dbReference type="EC" id="2.7.13.3" evidence="4"/>
<keyword evidence="5" id="KW-0597">Phosphoprotein</keyword>
<dbReference type="Proteomes" id="UP001218629">
    <property type="component" value="Chromosome"/>
</dbReference>
<evidence type="ECO:0000256" key="14">
    <source>
        <dbReference type="SAM" id="MobiDB-lite"/>
    </source>
</evidence>
<evidence type="ECO:0000259" key="16">
    <source>
        <dbReference type="PROSITE" id="PS50109"/>
    </source>
</evidence>
<dbReference type="InterPro" id="IPR004358">
    <property type="entry name" value="Sig_transdc_His_kin-like_C"/>
</dbReference>
<name>A0ABY8A179_9ACTN</name>
<evidence type="ECO:0000313" key="18">
    <source>
        <dbReference type="Proteomes" id="UP001218629"/>
    </source>
</evidence>
<dbReference type="PROSITE" id="PS50109">
    <property type="entry name" value="HIS_KIN"/>
    <property type="match status" value="1"/>
</dbReference>
<dbReference type="Gene3D" id="3.40.50.300">
    <property type="entry name" value="P-loop containing nucleotide triphosphate hydrolases"/>
    <property type="match status" value="1"/>
</dbReference>
<dbReference type="Gene3D" id="1.20.120.620">
    <property type="entry name" value="Backbone structure of the membrane domain of e. Coli histidine kinase receptor kdpd"/>
    <property type="match status" value="1"/>
</dbReference>
<dbReference type="InterPro" id="IPR025201">
    <property type="entry name" value="KdpD_TM"/>
</dbReference>
<dbReference type="InterPro" id="IPR003594">
    <property type="entry name" value="HATPase_dom"/>
</dbReference>
<comment type="subcellular location">
    <subcellularLocation>
        <location evidence="3">Cell membrane</location>
    </subcellularLocation>
    <subcellularLocation>
        <location evidence="2">Membrane</location>
        <topology evidence="2">Multi-pass membrane protein</topology>
    </subcellularLocation>
</comment>
<dbReference type="InterPro" id="IPR052023">
    <property type="entry name" value="Histidine_kinase_KdpD"/>
</dbReference>
<keyword evidence="13 15" id="KW-0472">Membrane</keyword>
<evidence type="ECO:0000256" key="8">
    <source>
        <dbReference type="ARBA" id="ARBA00022741"/>
    </source>
</evidence>
<feature type="transmembrane region" description="Helical" evidence="15">
    <location>
        <begin position="494"/>
        <end position="514"/>
    </location>
</feature>
<feature type="domain" description="Histidine kinase" evidence="16">
    <location>
        <begin position="670"/>
        <end position="887"/>
    </location>
</feature>
<dbReference type="CDD" id="cd00082">
    <property type="entry name" value="HisKA"/>
    <property type="match status" value="1"/>
</dbReference>
<evidence type="ECO:0000256" key="13">
    <source>
        <dbReference type="ARBA" id="ARBA00023136"/>
    </source>
</evidence>
<evidence type="ECO:0000256" key="10">
    <source>
        <dbReference type="ARBA" id="ARBA00022840"/>
    </source>
</evidence>
<keyword evidence="11 15" id="KW-1133">Transmembrane helix</keyword>
<evidence type="ECO:0000256" key="12">
    <source>
        <dbReference type="ARBA" id="ARBA00023012"/>
    </source>
</evidence>
<dbReference type="InterPro" id="IPR038318">
    <property type="entry name" value="KdpD_sf"/>
</dbReference>
<keyword evidence="18" id="KW-1185">Reference proteome</keyword>
<comment type="catalytic activity">
    <reaction evidence="1">
        <text>ATP + protein L-histidine = ADP + protein N-phospho-L-histidine.</text>
        <dbReference type="EC" id="2.7.13.3"/>
    </reaction>
</comment>
<dbReference type="GO" id="GO:0005524">
    <property type="term" value="F:ATP binding"/>
    <property type="evidence" value="ECO:0007669"/>
    <property type="project" value="UniProtKB-KW"/>
</dbReference>
<dbReference type="InterPro" id="IPR003661">
    <property type="entry name" value="HisK_dim/P_dom"/>
</dbReference>
<evidence type="ECO:0000256" key="5">
    <source>
        <dbReference type="ARBA" id="ARBA00022553"/>
    </source>
</evidence>
<evidence type="ECO:0000256" key="6">
    <source>
        <dbReference type="ARBA" id="ARBA00022679"/>
    </source>
</evidence>
<dbReference type="Gene3D" id="1.10.287.130">
    <property type="match status" value="1"/>
</dbReference>
<dbReference type="SUPFAM" id="SSF52402">
    <property type="entry name" value="Adenine nucleotide alpha hydrolases-like"/>
    <property type="match status" value="1"/>
</dbReference>
<dbReference type="InterPro" id="IPR036890">
    <property type="entry name" value="HATPase_C_sf"/>
</dbReference>
<dbReference type="InterPro" id="IPR003852">
    <property type="entry name" value="Sig_transdc_His_kinase_KdpD_N"/>
</dbReference>
<dbReference type="Pfam" id="PF02702">
    <property type="entry name" value="KdpD"/>
    <property type="match status" value="1"/>
</dbReference>
<protein>
    <recommendedName>
        <fullName evidence="4">histidine kinase</fullName>
        <ecNumber evidence="4">2.7.13.3</ecNumber>
    </recommendedName>
</protein>
<evidence type="ECO:0000256" key="15">
    <source>
        <dbReference type="SAM" id="Phobius"/>
    </source>
</evidence>
<dbReference type="RefSeq" id="WP_275306236.1">
    <property type="nucleotide sequence ID" value="NZ_CP095749.1"/>
</dbReference>
<dbReference type="Pfam" id="PF02518">
    <property type="entry name" value="HATPase_c"/>
    <property type="match status" value="1"/>
</dbReference>
<evidence type="ECO:0000256" key="3">
    <source>
        <dbReference type="ARBA" id="ARBA00004236"/>
    </source>
</evidence>
<evidence type="ECO:0000256" key="2">
    <source>
        <dbReference type="ARBA" id="ARBA00004141"/>
    </source>
</evidence>
<dbReference type="SUPFAM" id="SSF55874">
    <property type="entry name" value="ATPase domain of HSP90 chaperone/DNA topoisomerase II/histidine kinase"/>
    <property type="match status" value="1"/>
</dbReference>
<proteinExistence type="predicted"/>